<keyword evidence="2" id="KW-1185">Reference proteome</keyword>
<dbReference type="AlphaFoldDB" id="A0A0G4PR82"/>
<dbReference type="EMBL" id="HG793164">
    <property type="protein sequence ID" value="CRL28924.1"/>
    <property type="molecule type" value="Genomic_DNA"/>
</dbReference>
<protein>
    <submittedName>
        <fullName evidence="1">Str. FM013</fullName>
    </submittedName>
</protein>
<evidence type="ECO:0000313" key="1">
    <source>
        <dbReference type="EMBL" id="CRL28924.1"/>
    </source>
</evidence>
<reference evidence="1 2" key="1">
    <citation type="journal article" date="2014" name="Nat. Commun.">
        <title>Multiple recent horizontal transfers of a large genomic region in cheese making fungi.</title>
        <authorList>
            <person name="Cheeseman K."/>
            <person name="Ropars J."/>
            <person name="Renault P."/>
            <person name="Dupont J."/>
            <person name="Gouzy J."/>
            <person name="Branca A."/>
            <person name="Abraham A.L."/>
            <person name="Ceppi M."/>
            <person name="Conseiller E."/>
            <person name="Debuchy R."/>
            <person name="Malagnac F."/>
            <person name="Goarin A."/>
            <person name="Silar P."/>
            <person name="Lacoste S."/>
            <person name="Sallet E."/>
            <person name="Bensimon A."/>
            <person name="Giraud T."/>
            <person name="Brygoo Y."/>
        </authorList>
    </citation>
    <scope>NUCLEOTIDE SEQUENCE [LARGE SCALE GENOMIC DNA]</scope>
    <source>
        <strain evidence="2">FM 013</strain>
    </source>
</reference>
<sequence>MERNVLSDVSKKEASNIKLVADFVVELRWLAECAISKPWHKPAMACIYQS</sequence>
<dbReference type="Proteomes" id="UP000053732">
    <property type="component" value="Unassembled WGS sequence"/>
</dbReference>
<accession>A0A0G4PR82</accession>
<gene>
    <name evidence="1" type="ORF">PCAMFM013_S031g000092</name>
</gene>
<evidence type="ECO:0000313" key="2">
    <source>
        <dbReference type="Proteomes" id="UP000053732"/>
    </source>
</evidence>
<name>A0A0G4PR82_PENC3</name>
<proteinExistence type="predicted"/>
<organism evidence="1 2">
    <name type="scientific">Penicillium camemberti (strain FM 013)</name>
    <dbReference type="NCBI Taxonomy" id="1429867"/>
    <lineage>
        <taxon>Eukaryota</taxon>
        <taxon>Fungi</taxon>
        <taxon>Dikarya</taxon>
        <taxon>Ascomycota</taxon>
        <taxon>Pezizomycotina</taxon>
        <taxon>Eurotiomycetes</taxon>
        <taxon>Eurotiomycetidae</taxon>
        <taxon>Eurotiales</taxon>
        <taxon>Aspergillaceae</taxon>
        <taxon>Penicillium</taxon>
    </lineage>
</organism>